<dbReference type="InterPro" id="IPR051637">
    <property type="entry name" value="Ank_repeat_dom-contain_49"/>
</dbReference>
<sequence>MTTAARQQQPAPVPAPVSSAVAAMGGGDVYARCRTGSSAAGRGSIAGWTPCPLCSPTNNNHLLLLADFSNVGDLALTSTTTNDTNNNNDNSKEDSASNIISSLPTQPPPPPKSNTKSIKLFSHGRGLSAHLHAVHTPWNPGKAELKRRENLIKRMENEARRRNNTNNNNSINNSGCGSNSKKRRHCEIDVDDLGTCQTYMPMPSEKWDPTEDEIKQWNQRVLDIVTLVESSSKKRDSLQQFDQEEGDCSFDARDGSSSSNNASSEQPSSDKCTTNNSTTDTKGRDRSGNVCLSYRNSLPPFLAAAANGDLLALKKCMDGDDHDDSEATAAIHSQHLETSLINNKQPPPLPLHMDSKRREQIKKLLSIRDRNGSTAEHWAAGGGHLECMVYLLDMRDSIADGVSEPTNIPTSSGEIIVPTNTETSSTNNYASKKIRRRRDGKTSLHYAARNGHIDIIDLLLSRQRQKEEEDAPLHVDISSGDGTTPLHMACYGGHPTAVQHLIETHSANIHALNEWECGCAHWAAMSLGNEGIEKVIELCIYLKQRGASFVQRQKQGHTPLHKAASRKNRHVIEWLATSSLFTEEERKVMGANDVGGNCPSDIWLSVGGEEEFGLWMKEKWNWTSNIGWTRLIPMLHTRGGKD</sequence>
<feature type="region of interest" description="Disordered" evidence="4">
    <location>
        <begin position="159"/>
        <end position="183"/>
    </location>
</feature>
<feature type="compositionally biased region" description="Low complexity" evidence="4">
    <location>
        <begin position="256"/>
        <end position="269"/>
    </location>
</feature>
<keyword evidence="1" id="KW-0677">Repeat</keyword>
<dbReference type="PROSITE" id="PS50088">
    <property type="entry name" value="ANK_REPEAT"/>
    <property type="match status" value="2"/>
</dbReference>
<dbReference type="PANTHER" id="PTHR24180">
    <property type="entry name" value="CYCLIN-DEPENDENT KINASE INHIBITOR 2C-RELATED"/>
    <property type="match status" value="1"/>
</dbReference>
<dbReference type="Gene3D" id="1.25.40.20">
    <property type="entry name" value="Ankyrin repeat-containing domain"/>
    <property type="match status" value="2"/>
</dbReference>
<dbReference type="EMBL" id="JALLBG020000299">
    <property type="protein sequence ID" value="KAL3756677.1"/>
    <property type="molecule type" value="Genomic_DNA"/>
</dbReference>
<proteinExistence type="predicted"/>
<evidence type="ECO:0000313" key="6">
    <source>
        <dbReference type="Proteomes" id="UP001530293"/>
    </source>
</evidence>
<feature type="compositionally biased region" description="Polar residues" evidence="4">
    <location>
        <begin position="270"/>
        <end position="280"/>
    </location>
</feature>
<dbReference type="Pfam" id="PF12796">
    <property type="entry name" value="Ank_2"/>
    <property type="match status" value="1"/>
</dbReference>
<dbReference type="InterPro" id="IPR002110">
    <property type="entry name" value="Ankyrin_rpt"/>
</dbReference>
<feature type="repeat" description="ANK" evidence="3">
    <location>
        <begin position="439"/>
        <end position="471"/>
    </location>
</feature>
<feature type="region of interest" description="Disordered" evidence="4">
    <location>
        <begin position="232"/>
        <end position="289"/>
    </location>
</feature>
<dbReference type="PROSITE" id="PS50297">
    <property type="entry name" value="ANK_REP_REGION"/>
    <property type="match status" value="2"/>
</dbReference>
<name>A0ABD3LZ79_9STRA</name>
<gene>
    <name evidence="5" type="ORF">ACHAWU_002580</name>
</gene>
<evidence type="ECO:0000256" key="2">
    <source>
        <dbReference type="ARBA" id="ARBA00023043"/>
    </source>
</evidence>
<feature type="repeat" description="ANK" evidence="3">
    <location>
        <begin position="481"/>
        <end position="514"/>
    </location>
</feature>
<feature type="compositionally biased region" description="Low complexity" evidence="4">
    <location>
        <begin position="78"/>
        <end position="89"/>
    </location>
</feature>
<evidence type="ECO:0000256" key="1">
    <source>
        <dbReference type="ARBA" id="ARBA00022737"/>
    </source>
</evidence>
<evidence type="ECO:0000313" key="5">
    <source>
        <dbReference type="EMBL" id="KAL3756677.1"/>
    </source>
</evidence>
<accession>A0ABD3LZ79</accession>
<dbReference type="SUPFAM" id="SSF48403">
    <property type="entry name" value="Ankyrin repeat"/>
    <property type="match status" value="1"/>
</dbReference>
<dbReference type="Proteomes" id="UP001530293">
    <property type="component" value="Unassembled WGS sequence"/>
</dbReference>
<organism evidence="5 6">
    <name type="scientific">Discostella pseudostelligera</name>
    <dbReference type="NCBI Taxonomy" id="259834"/>
    <lineage>
        <taxon>Eukaryota</taxon>
        <taxon>Sar</taxon>
        <taxon>Stramenopiles</taxon>
        <taxon>Ochrophyta</taxon>
        <taxon>Bacillariophyta</taxon>
        <taxon>Coscinodiscophyceae</taxon>
        <taxon>Thalassiosirophycidae</taxon>
        <taxon>Stephanodiscales</taxon>
        <taxon>Stephanodiscaceae</taxon>
        <taxon>Discostella</taxon>
    </lineage>
</organism>
<protein>
    <submittedName>
        <fullName evidence="5">Uncharacterized protein</fullName>
    </submittedName>
</protein>
<evidence type="ECO:0000256" key="4">
    <source>
        <dbReference type="SAM" id="MobiDB-lite"/>
    </source>
</evidence>
<dbReference type="AlphaFoldDB" id="A0ABD3LZ79"/>
<keyword evidence="2 3" id="KW-0040">ANK repeat</keyword>
<evidence type="ECO:0000256" key="3">
    <source>
        <dbReference type="PROSITE-ProRule" id="PRU00023"/>
    </source>
</evidence>
<feature type="region of interest" description="Disordered" evidence="4">
    <location>
        <begin position="405"/>
        <end position="430"/>
    </location>
</feature>
<feature type="region of interest" description="Disordered" evidence="4">
    <location>
        <begin position="78"/>
        <end position="118"/>
    </location>
</feature>
<feature type="compositionally biased region" description="Low complexity" evidence="4">
    <location>
        <begin position="164"/>
        <end position="179"/>
    </location>
</feature>
<dbReference type="PANTHER" id="PTHR24180:SF45">
    <property type="entry name" value="POLY [ADP-RIBOSE] POLYMERASE TANKYRASE"/>
    <property type="match status" value="1"/>
</dbReference>
<dbReference type="InterPro" id="IPR036770">
    <property type="entry name" value="Ankyrin_rpt-contain_sf"/>
</dbReference>
<dbReference type="SMART" id="SM00248">
    <property type="entry name" value="ANK"/>
    <property type="match status" value="4"/>
</dbReference>
<comment type="caution">
    <text evidence="5">The sequence shown here is derived from an EMBL/GenBank/DDBJ whole genome shotgun (WGS) entry which is preliminary data.</text>
</comment>
<keyword evidence="6" id="KW-1185">Reference proteome</keyword>
<reference evidence="5 6" key="1">
    <citation type="submission" date="2024-10" db="EMBL/GenBank/DDBJ databases">
        <title>Updated reference genomes for cyclostephanoid diatoms.</title>
        <authorList>
            <person name="Roberts W.R."/>
            <person name="Alverson A.J."/>
        </authorList>
    </citation>
    <scope>NUCLEOTIDE SEQUENCE [LARGE SCALE GENOMIC DNA]</scope>
    <source>
        <strain evidence="5 6">AJA232-27</strain>
    </source>
</reference>